<name>A0A6J4LI68_9ACTN</name>
<dbReference type="PROSITE" id="PS50935">
    <property type="entry name" value="SSB"/>
    <property type="match status" value="1"/>
</dbReference>
<keyword evidence="1 2" id="KW-0238">DNA-binding</keyword>
<accession>A0A6J4LI68</accession>
<dbReference type="Gene3D" id="2.40.50.140">
    <property type="entry name" value="Nucleic acid-binding proteins"/>
    <property type="match status" value="1"/>
</dbReference>
<dbReference type="AlphaFoldDB" id="A0A6J4LI68"/>
<evidence type="ECO:0000313" key="4">
    <source>
        <dbReference type="EMBL" id="CAA9333572.1"/>
    </source>
</evidence>
<evidence type="ECO:0000256" key="1">
    <source>
        <dbReference type="ARBA" id="ARBA00023125"/>
    </source>
</evidence>
<evidence type="ECO:0000256" key="2">
    <source>
        <dbReference type="PROSITE-ProRule" id="PRU00252"/>
    </source>
</evidence>
<proteinExistence type="predicted"/>
<dbReference type="EMBL" id="CADCUI010000009">
    <property type="protein sequence ID" value="CAA9333572.1"/>
    <property type="molecule type" value="Genomic_DNA"/>
</dbReference>
<dbReference type="InterPro" id="IPR012340">
    <property type="entry name" value="NA-bd_OB-fold"/>
</dbReference>
<dbReference type="Pfam" id="PF00436">
    <property type="entry name" value="SSB"/>
    <property type="match status" value="1"/>
</dbReference>
<dbReference type="GO" id="GO:0003697">
    <property type="term" value="F:single-stranded DNA binding"/>
    <property type="evidence" value="ECO:0007669"/>
    <property type="project" value="InterPro"/>
</dbReference>
<dbReference type="CDD" id="cd04496">
    <property type="entry name" value="SSB_OBF"/>
    <property type="match status" value="1"/>
</dbReference>
<feature type="compositionally biased region" description="Acidic residues" evidence="3">
    <location>
        <begin position="125"/>
        <end position="136"/>
    </location>
</feature>
<protein>
    <submittedName>
        <fullName evidence="4">Single-stranded DNA-binding protein</fullName>
    </submittedName>
</protein>
<evidence type="ECO:0000256" key="3">
    <source>
        <dbReference type="SAM" id="MobiDB-lite"/>
    </source>
</evidence>
<dbReference type="SUPFAM" id="SSF50249">
    <property type="entry name" value="Nucleic acid-binding proteins"/>
    <property type="match status" value="1"/>
</dbReference>
<dbReference type="InterPro" id="IPR000424">
    <property type="entry name" value="Primosome_PriB/ssb"/>
</dbReference>
<feature type="region of interest" description="Disordered" evidence="3">
    <location>
        <begin position="113"/>
        <end position="156"/>
    </location>
</feature>
<organism evidence="4">
    <name type="scientific">uncultured Nocardioidaceae bacterium</name>
    <dbReference type="NCBI Taxonomy" id="253824"/>
    <lineage>
        <taxon>Bacteria</taxon>
        <taxon>Bacillati</taxon>
        <taxon>Actinomycetota</taxon>
        <taxon>Actinomycetes</taxon>
        <taxon>Propionibacteriales</taxon>
        <taxon>Nocardioidaceae</taxon>
        <taxon>environmental samples</taxon>
    </lineage>
</organism>
<reference evidence="4" key="1">
    <citation type="submission" date="2020-02" db="EMBL/GenBank/DDBJ databases">
        <authorList>
            <person name="Meier V. D."/>
        </authorList>
    </citation>
    <scope>NUCLEOTIDE SEQUENCE</scope>
    <source>
        <strain evidence="4">AVDCRST_MAG34</strain>
    </source>
</reference>
<sequence>MNDTFVTFHGWAGSEVRHRVAKDVSVATVRVAVTPRLKRDGEWVDGETAWYSVTAWRTLADHLRDSVRKGDPVVVHGRLRTETWTPDEGPSSTTLQVEASLIGHDLTRGISHFIKAPRPDRRPDDVDDQATDATEPDDTRGVDPQAAEASGGHLAA</sequence>
<gene>
    <name evidence="4" type="ORF">AVDCRST_MAG34-413</name>
</gene>